<dbReference type="EMBL" id="VSRR010077964">
    <property type="protein sequence ID" value="MPC88485.1"/>
    <property type="molecule type" value="Genomic_DNA"/>
</dbReference>
<accession>A0A5B7J133</accession>
<sequence>MKELQGGCFGNKCKCCVGFHLDSLCGGQLACDDGLGHCRDECNEWEEEVHGKCGQFCKCCEAKIEVLLDLEKCRHDGGSFKASCSKLEKEVGRGCSSPHYCCCAPIDGNATLSPYVTWHKETMKRHYIKRKRF</sequence>
<dbReference type="AlphaFoldDB" id="A0A5B7J133"/>
<dbReference type="OrthoDB" id="10378906at2759"/>
<proteinExistence type="predicted"/>
<comment type="caution">
    <text evidence="1">The sequence shown here is derived from an EMBL/GenBank/DDBJ whole genome shotgun (WGS) entry which is preliminary data.</text>
</comment>
<name>A0A5B7J133_PORTR</name>
<gene>
    <name evidence="1" type="ORF">E2C01_083390</name>
</gene>
<evidence type="ECO:0000313" key="2">
    <source>
        <dbReference type="Proteomes" id="UP000324222"/>
    </source>
</evidence>
<evidence type="ECO:0000313" key="1">
    <source>
        <dbReference type="EMBL" id="MPC88485.1"/>
    </source>
</evidence>
<organism evidence="1 2">
    <name type="scientific">Portunus trituberculatus</name>
    <name type="common">Swimming crab</name>
    <name type="synonym">Neptunus trituberculatus</name>
    <dbReference type="NCBI Taxonomy" id="210409"/>
    <lineage>
        <taxon>Eukaryota</taxon>
        <taxon>Metazoa</taxon>
        <taxon>Ecdysozoa</taxon>
        <taxon>Arthropoda</taxon>
        <taxon>Crustacea</taxon>
        <taxon>Multicrustacea</taxon>
        <taxon>Malacostraca</taxon>
        <taxon>Eumalacostraca</taxon>
        <taxon>Eucarida</taxon>
        <taxon>Decapoda</taxon>
        <taxon>Pleocyemata</taxon>
        <taxon>Brachyura</taxon>
        <taxon>Eubrachyura</taxon>
        <taxon>Portunoidea</taxon>
        <taxon>Portunidae</taxon>
        <taxon>Portuninae</taxon>
        <taxon>Portunus</taxon>
    </lineage>
</organism>
<protein>
    <submittedName>
        <fullName evidence="1">Uncharacterized protein</fullName>
    </submittedName>
</protein>
<reference evidence="1 2" key="1">
    <citation type="submission" date="2019-05" db="EMBL/GenBank/DDBJ databases">
        <title>Another draft genome of Portunus trituberculatus and its Hox gene families provides insights of decapod evolution.</title>
        <authorList>
            <person name="Jeong J.-H."/>
            <person name="Song I."/>
            <person name="Kim S."/>
            <person name="Choi T."/>
            <person name="Kim D."/>
            <person name="Ryu S."/>
            <person name="Kim W."/>
        </authorList>
    </citation>
    <scope>NUCLEOTIDE SEQUENCE [LARGE SCALE GENOMIC DNA]</scope>
    <source>
        <tissue evidence="1">Muscle</tissue>
    </source>
</reference>
<keyword evidence="2" id="KW-1185">Reference proteome</keyword>
<dbReference type="Proteomes" id="UP000324222">
    <property type="component" value="Unassembled WGS sequence"/>
</dbReference>